<evidence type="ECO:0000313" key="2">
    <source>
        <dbReference type="Proteomes" id="UP000307173"/>
    </source>
</evidence>
<proteinExistence type="predicted"/>
<accession>A0A4T0WYU9</accession>
<sequence length="335" mass="38699">MRITKTVLNRSRYLETEEPSKSLPASSEEFYDQGVINEDSGDRWFSSDISKALRFYYRAYQSYRDSLKLDPTNPDALYNLPRLKFDVYNKYIKDDSIILTNLENCADALNDNDEGGFLGDIISICKSFDFSEKLLIESGQQNSLGWDLYYNIALAYFELIEKSISEMSLPDQLNYESEIVCAILRCKSAFITVLDKFLSAEREDTSLNDSTENLCEVVIEGYRMISCVYEVLFSQQLLDFMDTILAEFTLRLDNIANILSNQNLPHHLIVNLRISKLKERGARALGYDNFLNIWNSEEDLQNEIEKLLNEASSTRSFIEKFDSVDLTIDSNLKWK</sequence>
<keyword evidence="2" id="KW-1185">Reference proteome</keyword>
<dbReference type="AlphaFoldDB" id="A0A4T0WYU9"/>
<protein>
    <submittedName>
        <fullName evidence="1">Uncharacterized protein</fullName>
    </submittedName>
</protein>
<reference evidence="1 2" key="1">
    <citation type="journal article" date="2019" name="Front. Genet.">
        <title>Whole-Genome Sequencing of the Opportunistic Yeast Pathogen Candida inconspicua Uncovers Its Hybrid Origin.</title>
        <authorList>
            <person name="Mixao V."/>
            <person name="Hansen A.P."/>
            <person name="Saus E."/>
            <person name="Boekhout T."/>
            <person name="Lass-Florl C."/>
            <person name="Gabaldon T."/>
        </authorList>
    </citation>
    <scope>NUCLEOTIDE SEQUENCE [LARGE SCALE GENOMIC DNA]</scope>
    <source>
        <strain evidence="1 2">CBS 180</strain>
    </source>
</reference>
<dbReference type="Proteomes" id="UP000307173">
    <property type="component" value="Unassembled WGS sequence"/>
</dbReference>
<dbReference type="OrthoDB" id="5328412at2759"/>
<name>A0A4T0WYU9_9ASCO</name>
<gene>
    <name evidence="1" type="ORF">CANINC_003939</name>
</gene>
<evidence type="ECO:0000313" key="1">
    <source>
        <dbReference type="EMBL" id="TID17670.1"/>
    </source>
</evidence>
<feature type="non-terminal residue" evidence="1">
    <location>
        <position position="335"/>
    </location>
</feature>
<comment type="caution">
    <text evidence="1">The sequence shown here is derived from an EMBL/GenBank/DDBJ whole genome shotgun (WGS) entry which is preliminary data.</text>
</comment>
<organism evidence="1 2">
    <name type="scientific">Pichia inconspicua</name>
    <dbReference type="NCBI Taxonomy" id="52247"/>
    <lineage>
        <taxon>Eukaryota</taxon>
        <taxon>Fungi</taxon>
        <taxon>Dikarya</taxon>
        <taxon>Ascomycota</taxon>
        <taxon>Saccharomycotina</taxon>
        <taxon>Pichiomycetes</taxon>
        <taxon>Pichiales</taxon>
        <taxon>Pichiaceae</taxon>
        <taxon>Pichia</taxon>
    </lineage>
</organism>
<dbReference type="EMBL" id="SELW01000623">
    <property type="protein sequence ID" value="TID17670.1"/>
    <property type="molecule type" value="Genomic_DNA"/>
</dbReference>